<protein>
    <submittedName>
        <fullName evidence="2">Uncharacterized protein</fullName>
    </submittedName>
</protein>
<dbReference type="OrthoDB" id="2448523at2759"/>
<dbReference type="Proteomes" id="UP000269721">
    <property type="component" value="Unassembled WGS sequence"/>
</dbReference>
<proteinExistence type="predicted"/>
<gene>
    <name evidence="2" type="ORF">BDK51DRAFT_47779</name>
</gene>
<dbReference type="EMBL" id="KZ995053">
    <property type="protein sequence ID" value="RKO91470.1"/>
    <property type="molecule type" value="Genomic_DNA"/>
</dbReference>
<sequence>MASMFFGFLCEEEDSKGKVGEDEGAEERAAAVHSDTISFYRRLSPRRRTPSTNPQLSSVTSPPSVALDHRTMNTVPWSERPDARLRIEGEPRAYTWANEENQLGESLVALPPMTPFVFRRRRRQPLRLTRNPRHLLRHLLFGAATFVSGAVRVAVLESGKTTHSVAAGSPLSSRAVEPHASWSGQCGHCEIMTDLYSPSLDGNPRTDLACLHERIHRERFSVDKRKKSPENIERWLGPMEKFWEKKDDDILEAVFHYQPLTADTERLELSIARQEMRDGALPHRGILLRDGTFGVSKERLLLFIAMGIDKGDKGVRLALLHFTPPRDAKFIPGGYDHRILTRLLGAWKTMLSGEKGVKFELMIAMTDIDAKEQKALLDVGQPRQRFRSRWSSVDGFDPSSRYAFEKFADTYPSGNQISTTAMRGVEFCQYLSQYWRRPGILRSWCRSGSAAAYRISGIPLQRIPNSNNHLKSFNSEFKTHSLAGIQLRPDHIDIIGPTTGRRCSHAPFDVCIQIHLSDVENETHVVNLPPQSDPESASGGDELAEEMGEDIPVAQQLRESNEHNFNLAVRHLLDHKGLDPELADLHPKGQEQIAAIKGALKVLRVWSKEHTIRPMGEGSLTVGAG</sequence>
<feature type="region of interest" description="Disordered" evidence="1">
    <location>
        <begin position="41"/>
        <end position="70"/>
    </location>
</feature>
<keyword evidence="3" id="KW-1185">Reference proteome</keyword>
<evidence type="ECO:0000313" key="3">
    <source>
        <dbReference type="Proteomes" id="UP000269721"/>
    </source>
</evidence>
<organism evidence="2 3">
    <name type="scientific">Blyttiomyces helicus</name>
    <dbReference type="NCBI Taxonomy" id="388810"/>
    <lineage>
        <taxon>Eukaryota</taxon>
        <taxon>Fungi</taxon>
        <taxon>Fungi incertae sedis</taxon>
        <taxon>Chytridiomycota</taxon>
        <taxon>Chytridiomycota incertae sedis</taxon>
        <taxon>Chytridiomycetes</taxon>
        <taxon>Chytridiomycetes incertae sedis</taxon>
        <taxon>Blyttiomyces</taxon>
    </lineage>
</organism>
<evidence type="ECO:0000256" key="1">
    <source>
        <dbReference type="SAM" id="MobiDB-lite"/>
    </source>
</evidence>
<dbReference type="AlphaFoldDB" id="A0A4P9WK03"/>
<name>A0A4P9WK03_9FUNG</name>
<reference evidence="3" key="1">
    <citation type="journal article" date="2018" name="Nat. Microbiol.">
        <title>Leveraging single-cell genomics to expand the fungal tree of life.</title>
        <authorList>
            <person name="Ahrendt S.R."/>
            <person name="Quandt C.A."/>
            <person name="Ciobanu D."/>
            <person name="Clum A."/>
            <person name="Salamov A."/>
            <person name="Andreopoulos B."/>
            <person name="Cheng J.F."/>
            <person name="Woyke T."/>
            <person name="Pelin A."/>
            <person name="Henrissat B."/>
            <person name="Reynolds N.K."/>
            <person name="Benny G.L."/>
            <person name="Smith M.E."/>
            <person name="James T.Y."/>
            <person name="Grigoriev I.V."/>
        </authorList>
    </citation>
    <scope>NUCLEOTIDE SEQUENCE [LARGE SCALE GENOMIC DNA]</scope>
</reference>
<accession>A0A4P9WK03</accession>
<feature type="compositionally biased region" description="Polar residues" evidence="1">
    <location>
        <begin position="53"/>
        <end position="63"/>
    </location>
</feature>
<evidence type="ECO:0000313" key="2">
    <source>
        <dbReference type="EMBL" id="RKO91470.1"/>
    </source>
</evidence>